<feature type="domain" description="Bacterial surface antigen (D15)" evidence="6">
    <location>
        <begin position="300"/>
        <end position="594"/>
    </location>
</feature>
<dbReference type="InterPro" id="IPR039910">
    <property type="entry name" value="D15-like"/>
</dbReference>
<organism evidence="7 8">
    <name type="scientific">Marinicauda algicola</name>
    <dbReference type="NCBI Taxonomy" id="2029849"/>
    <lineage>
        <taxon>Bacteria</taxon>
        <taxon>Pseudomonadati</taxon>
        <taxon>Pseudomonadota</taxon>
        <taxon>Alphaproteobacteria</taxon>
        <taxon>Maricaulales</taxon>
        <taxon>Maricaulaceae</taxon>
        <taxon>Marinicauda</taxon>
    </lineage>
</organism>
<dbReference type="InterPro" id="IPR000184">
    <property type="entry name" value="Bac_surfAg_D15"/>
</dbReference>
<sequence>MLAELFRSTRARVRLAAAAMLAVCAASPDAFADPVAQIEGVEDAALREALYETIGEADAPPETRWRARERARQAAERIRLYLESRGYYAALVDARLGDDTTPLVRVRPGEPFTFGEIDVEYETPSPDTPRPGADITGELGLEAGDRLLAAEVIRAESRILQALRNSGWIHAETGAREIIVDHATQTARATFRFRTGDYVLFGPPQLAGGLANLRESYVARLAPYEVGEPASKARLDEYARRLQGLDTVSIADVRIAYDASGRQRPVDVRMEPVPRHTLALSARYSTSEGFGGETEWIRRNMFRRDETLRVNLLAATIASGIDTRLHMPHWRRYNQALTLNAEALAERTDAFDQDSIGLGASLSRVVSDALTVSAGAEARIAQIDDARGKRDLNTFSFPVEAVYDGRDSVLDPSEGLYADLRVRPGLTTGDEETRYVRMVAELRGYHDIADDIVLAARVRGGMLTGAGVEEVPADQRFFAGGGGSVRGYEYQSISPPLLNIETGEEEPFGGRSLVEASVEARWRRSERLGFVAFLDAGMAGRDISPDLSETQYAAGIGVRYFPGFGPIRADIATPLNPREGDDPVHFYISIGQAF</sequence>
<evidence type="ECO:0000256" key="2">
    <source>
        <dbReference type="ARBA" id="ARBA00022452"/>
    </source>
</evidence>
<evidence type="ECO:0000256" key="4">
    <source>
        <dbReference type="ARBA" id="ARBA00023136"/>
    </source>
</evidence>
<feature type="chain" id="PRO_5020472993" evidence="5">
    <location>
        <begin position="33"/>
        <end position="594"/>
    </location>
</feature>
<reference evidence="7 8" key="1">
    <citation type="journal article" date="2017" name="Int. J. Syst. Evol. Microbiol.">
        <title>Marinicauda algicola sp. nov., isolated from a marine red alga Rhodosorus marinus.</title>
        <authorList>
            <person name="Jeong S.E."/>
            <person name="Jeon S.H."/>
            <person name="Chun B.H."/>
            <person name="Kim D.W."/>
            <person name="Jeon C.O."/>
        </authorList>
    </citation>
    <scope>NUCLEOTIDE SEQUENCE [LARGE SCALE GENOMIC DNA]</scope>
    <source>
        <strain evidence="7 8">JCM 31718</strain>
    </source>
</reference>
<comment type="subcellular location">
    <subcellularLocation>
        <location evidence="1">Membrane</location>
    </subcellularLocation>
</comment>
<evidence type="ECO:0000256" key="1">
    <source>
        <dbReference type="ARBA" id="ARBA00004370"/>
    </source>
</evidence>
<dbReference type="OrthoDB" id="9769707at2"/>
<dbReference type="GO" id="GO:0019867">
    <property type="term" value="C:outer membrane"/>
    <property type="evidence" value="ECO:0007669"/>
    <property type="project" value="InterPro"/>
</dbReference>
<dbReference type="EMBL" id="SRXW01000001">
    <property type="protein sequence ID" value="TGY90405.1"/>
    <property type="molecule type" value="Genomic_DNA"/>
</dbReference>
<dbReference type="AlphaFoldDB" id="A0A4S2H443"/>
<dbReference type="PANTHER" id="PTHR12815:SF18">
    <property type="entry name" value="SORTING AND ASSEMBLY MACHINERY COMPONENT 50 HOMOLOG"/>
    <property type="match status" value="1"/>
</dbReference>
<evidence type="ECO:0000256" key="3">
    <source>
        <dbReference type="ARBA" id="ARBA00022692"/>
    </source>
</evidence>
<dbReference type="Pfam" id="PF01103">
    <property type="entry name" value="Omp85"/>
    <property type="match status" value="1"/>
</dbReference>
<evidence type="ECO:0000256" key="5">
    <source>
        <dbReference type="SAM" id="SignalP"/>
    </source>
</evidence>
<dbReference type="Gene3D" id="2.40.160.50">
    <property type="entry name" value="membrane protein fhac: a member of the omp85/tpsb transporter family"/>
    <property type="match status" value="1"/>
</dbReference>
<comment type="caution">
    <text evidence="7">The sequence shown here is derived from an EMBL/GenBank/DDBJ whole genome shotgun (WGS) entry which is preliminary data.</text>
</comment>
<protein>
    <submittedName>
        <fullName evidence="7">Outer membrane protein assembly factor</fullName>
    </submittedName>
</protein>
<keyword evidence="3" id="KW-0812">Transmembrane</keyword>
<accession>A0A4S2H443</accession>
<gene>
    <name evidence="7" type="ORF">E5163_04590</name>
</gene>
<dbReference type="PANTHER" id="PTHR12815">
    <property type="entry name" value="SORTING AND ASSEMBLY MACHINERY SAMM50 PROTEIN FAMILY MEMBER"/>
    <property type="match status" value="1"/>
</dbReference>
<keyword evidence="4" id="KW-0472">Membrane</keyword>
<name>A0A4S2H443_9PROT</name>
<evidence type="ECO:0000313" key="8">
    <source>
        <dbReference type="Proteomes" id="UP000308054"/>
    </source>
</evidence>
<keyword evidence="2" id="KW-1134">Transmembrane beta strand</keyword>
<feature type="signal peptide" evidence="5">
    <location>
        <begin position="1"/>
        <end position="32"/>
    </location>
</feature>
<dbReference type="Proteomes" id="UP000308054">
    <property type="component" value="Unassembled WGS sequence"/>
</dbReference>
<keyword evidence="5" id="KW-0732">Signal</keyword>
<dbReference type="RefSeq" id="WP_135994904.1">
    <property type="nucleotide sequence ID" value="NZ_CP071057.1"/>
</dbReference>
<evidence type="ECO:0000259" key="6">
    <source>
        <dbReference type="Pfam" id="PF01103"/>
    </source>
</evidence>
<proteinExistence type="predicted"/>
<keyword evidence="8" id="KW-1185">Reference proteome</keyword>
<evidence type="ECO:0000313" key="7">
    <source>
        <dbReference type="EMBL" id="TGY90405.1"/>
    </source>
</evidence>